<keyword evidence="16" id="KW-0170">Cobalt</keyword>
<sequence>MRSTSFVLAALLSASNVYAHDPNFAHAVVARQASSAPAGTSSAAAPASGTASASATASSPSQVSVSLISQNPTAIPLSSITANMASSATIALYTTFPAGSTPTALTGVPPLPDASPIIANPALYPPLDKTPPTDSPEVMQWITEVANSGISIPNISVTTAAAACGANAAAAADTSRCWWTCGGCTRDTDITTCADELTWGLTYDDGPAFYTPNLLQYLNENNLKTTFFTIGSRILEEPVILQTEYMLGHQLGVHTWSHPPLTTLTNNEIIAEFGWTKKIMKDLTGVTPNTFRPPFGDIDDRVRAIAQAMSLQPVIWTRLSPTVTFDTGDFNINAGTISSSEVVSNFNAIMNNATQIQTGFIVLEHDLFEQTVDLAIGYILPEAMAHSPKFTLEPVITCQKMPLENAYIETNDNSTHPPFGPNVTSSAGSGSATSTGGGAQSSSTGSSASPLSPPVLGASVASVLVTSGLGIVAAVFSLL</sequence>
<evidence type="ECO:0000256" key="5">
    <source>
        <dbReference type="ARBA" id="ARBA00022475"/>
    </source>
</evidence>
<evidence type="ECO:0000313" key="27">
    <source>
        <dbReference type="Proteomes" id="UP000053477"/>
    </source>
</evidence>
<evidence type="ECO:0000256" key="14">
    <source>
        <dbReference type="ARBA" id="ARBA00023180"/>
    </source>
</evidence>
<comment type="cofactor">
    <cofactor evidence="1">
        <name>Co(2+)</name>
        <dbReference type="ChEBI" id="CHEBI:48828"/>
    </cofactor>
</comment>
<evidence type="ECO:0000256" key="24">
    <source>
        <dbReference type="SAM" id="SignalP"/>
    </source>
</evidence>
<evidence type="ECO:0000256" key="17">
    <source>
        <dbReference type="ARBA" id="ARBA00023288"/>
    </source>
</evidence>
<keyword evidence="17" id="KW-0449">Lipoprotein</keyword>
<keyword evidence="8" id="KW-0336">GPI-anchor</keyword>
<dbReference type="GO" id="GO:0000272">
    <property type="term" value="P:polysaccharide catabolic process"/>
    <property type="evidence" value="ECO:0007669"/>
    <property type="project" value="UniProtKB-KW"/>
</dbReference>
<keyword evidence="13 23" id="KW-0472">Membrane</keyword>
<feature type="signal peptide" evidence="24">
    <location>
        <begin position="1"/>
        <end position="19"/>
    </location>
</feature>
<evidence type="ECO:0000256" key="16">
    <source>
        <dbReference type="ARBA" id="ARBA00023285"/>
    </source>
</evidence>
<keyword evidence="10 24" id="KW-0732">Signal</keyword>
<proteinExistence type="inferred from homology"/>
<dbReference type="EC" id="3.5.1.41" evidence="20"/>
<dbReference type="GO" id="GO:0005886">
    <property type="term" value="C:plasma membrane"/>
    <property type="evidence" value="ECO:0007669"/>
    <property type="project" value="UniProtKB-SubCell"/>
</dbReference>
<dbReference type="Gene3D" id="3.20.20.370">
    <property type="entry name" value="Glycoside hydrolase/deacetylase"/>
    <property type="match status" value="1"/>
</dbReference>
<feature type="transmembrane region" description="Helical" evidence="23">
    <location>
        <begin position="455"/>
        <end position="478"/>
    </location>
</feature>
<dbReference type="InterPro" id="IPR050248">
    <property type="entry name" value="Polysacc_deacetylase_ArnD"/>
</dbReference>
<dbReference type="GO" id="GO:0046872">
    <property type="term" value="F:metal ion binding"/>
    <property type="evidence" value="ECO:0007669"/>
    <property type="project" value="UniProtKB-KW"/>
</dbReference>
<dbReference type="AlphaFoldDB" id="A0A0H2S8B8"/>
<evidence type="ECO:0000313" key="26">
    <source>
        <dbReference type="EMBL" id="KLO20467.1"/>
    </source>
</evidence>
<feature type="chain" id="PRO_5005202271" description="chitin deacetylase" evidence="24">
    <location>
        <begin position="20"/>
        <end position="479"/>
    </location>
</feature>
<dbReference type="GO" id="GO:0071555">
    <property type="term" value="P:cell wall organization"/>
    <property type="evidence" value="ECO:0007669"/>
    <property type="project" value="UniProtKB-KW"/>
</dbReference>
<feature type="domain" description="NodB homology" evidence="25">
    <location>
        <begin position="197"/>
        <end position="391"/>
    </location>
</feature>
<dbReference type="STRING" id="27342.A0A0H2S8B8"/>
<keyword evidence="12" id="KW-0146">Chitin degradation</keyword>
<dbReference type="InParanoid" id="A0A0H2S8B8"/>
<evidence type="ECO:0000256" key="23">
    <source>
        <dbReference type="SAM" id="Phobius"/>
    </source>
</evidence>
<dbReference type="PANTHER" id="PTHR10587:SF133">
    <property type="entry name" value="CHITIN DEACETYLASE 1-RELATED"/>
    <property type="match status" value="1"/>
</dbReference>
<keyword evidence="14" id="KW-0325">Glycoprotein</keyword>
<dbReference type="PROSITE" id="PS51677">
    <property type="entry name" value="NODB"/>
    <property type="match status" value="1"/>
</dbReference>
<keyword evidence="9" id="KW-0479">Metal-binding</keyword>
<reference evidence="26 27" key="1">
    <citation type="submission" date="2015-04" db="EMBL/GenBank/DDBJ databases">
        <title>Complete genome sequence of Schizopora paradoxa KUC8140, a cosmopolitan wood degrader in East Asia.</title>
        <authorList>
            <consortium name="DOE Joint Genome Institute"/>
            <person name="Min B."/>
            <person name="Park H."/>
            <person name="Jang Y."/>
            <person name="Kim J.-J."/>
            <person name="Kim K.H."/>
            <person name="Pangilinan J."/>
            <person name="Lipzen A."/>
            <person name="Riley R."/>
            <person name="Grigoriev I.V."/>
            <person name="Spatafora J.W."/>
            <person name="Choi I.-G."/>
        </authorList>
    </citation>
    <scope>NUCLEOTIDE SEQUENCE [LARGE SCALE GENOMIC DNA]</scope>
    <source>
        <strain evidence="26 27">KUC8140</strain>
    </source>
</reference>
<keyword evidence="18" id="KW-0961">Cell wall biogenesis/degradation</keyword>
<organism evidence="26 27">
    <name type="scientific">Schizopora paradoxa</name>
    <dbReference type="NCBI Taxonomy" id="27342"/>
    <lineage>
        <taxon>Eukaryota</taxon>
        <taxon>Fungi</taxon>
        <taxon>Dikarya</taxon>
        <taxon>Basidiomycota</taxon>
        <taxon>Agaricomycotina</taxon>
        <taxon>Agaricomycetes</taxon>
        <taxon>Hymenochaetales</taxon>
        <taxon>Schizoporaceae</taxon>
        <taxon>Schizopora</taxon>
    </lineage>
</organism>
<evidence type="ECO:0000256" key="21">
    <source>
        <dbReference type="ARBA" id="ARBA00048494"/>
    </source>
</evidence>
<protein>
    <recommendedName>
        <fullName evidence="20">chitin deacetylase</fullName>
        <ecNumber evidence="20">3.5.1.41</ecNumber>
    </recommendedName>
</protein>
<accession>A0A0H2S8B8</accession>
<evidence type="ECO:0000256" key="12">
    <source>
        <dbReference type="ARBA" id="ARBA00023024"/>
    </source>
</evidence>
<dbReference type="SUPFAM" id="SSF88713">
    <property type="entry name" value="Glycoside hydrolase/deacetylase"/>
    <property type="match status" value="1"/>
</dbReference>
<evidence type="ECO:0000256" key="8">
    <source>
        <dbReference type="ARBA" id="ARBA00022622"/>
    </source>
</evidence>
<keyword evidence="23" id="KW-0812">Transmembrane</keyword>
<evidence type="ECO:0000256" key="3">
    <source>
        <dbReference type="ARBA" id="ARBA00004609"/>
    </source>
</evidence>
<dbReference type="PANTHER" id="PTHR10587">
    <property type="entry name" value="GLYCOSYL TRANSFERASE-RELATED"/>
    <property type="match status" value="1"/>
</dbReference>
<dbReference type="GO" id="GO:0006032">
    <property type="term" value="P:chitin catabolic process"/>
    <property type="evidence" value="ECO:0007669"/>
    <property type="project" value="UniProtKB-KW"/>
</dbReference>
<evidence type="ECO:0000256" key="22">
    <source>
        <dbReference type="SAM" id="MobiDB-lite"/>
    </source>
</evidence>
<evidence type="ECO:0000256" key="1">
    <source>
        <dbReference type="ARBA" id="ARBA00001941"/>
    </source>
</evidence>
<dbReference type="InterPro" id="IPR002509">
    <property type="entry name" value="NODB_dom"/>
</dbReference>
<evidence type="ECO:0000256" key="7">
    <source>
        <dbReference type="ARBA" id="ARBA00022525"/>
    </source>
</evidence>
<evidence type="ECO:0000256" key="20">
    <source>
        <dbReference type="ARBA" id="ARBA00024056"/>
    </source>
</evidence>
<dbReference type="GO" id="GO:0009272">
    <property type="term" value="P:fungal-type cell wall biogenesis"/>
    <property type="evidence" value="ECO:0007669"/>
    <property type="project" value="UniProtKB-ARBA"/>
</dbReference>
<keyword evidence="7" id="KW-0964">Secreted</keyword>
<evidence type="ECO:0000256" key="6">
    <source>
        <dbReference type="ARBA" id="ARBA00022512"/>
    </source>
</evidence>
<dbReference type="InterPro" id="IPR011330">
    <property type="entry name" value="Glyco_hydro/deAcase_b/a-brl"/>
</dbReference>
<evidence type="ECO:0000256" key="19">
    <source>
        <dbReference type="ARBA" id="ARBA00023326"/>
    </source>
</evidence>
<dbReference type="EMBL" id="KQ085882">
    <property type="protein sequence ID" value="KLO20467.1"/>
    <property type="molecule type" value="Genomic_DNA"/>
</dbReference>
<evidence type="ECO:0000256" key="15">
    <source>
        <dbReference type="ARBA" id="ARBA00023277"/>
    </source>
</evidence>
<keyword evidence="15" id="KW-0119">Carbohydrate metabolism</keyword>
<keyword evidence="19" id="KW-0624">Polysaccharide degradation</keyword>
<dbReference type="FunFam" id="3.20.20.370:FF:000004">
    <property type="entry name" value="Related to Chitin deacetylase"/>
    <property type="match status" value="1"/>
</dbReference>
<name>A0A0H2S8B8_9AGAM</name>
<keyword evidence="27" id="KW-1185">Reference proteome</keyword>
<dbReference type="GO" id="GO:0004099">
    <property type="term" value="F:chitin deacetylase activity"/>
    <property type="evidence" value="ECO:0007669"/>
    <property type="project" value="UniProtKB-EC"/>
</dbReference>
<keyword evidence="5" id="KW-1003">Cell membrane</keyword>
<keyword evidence="23" id="KW-1133">Transmembrane helix</keyword>
<dbReference type="Pfam" id="PF01522">
    <property type="entry name" value="Polysacc_deac_1"/>
    <property type="match status" value="1"/>
</dbReference>
<evidence type="ECO:0000256" key="11">
    <source>
        <dbReference type="ARBA" id="ARBA00022801"/>
    </source>
</evidence>
<dbReference type="GO" id="GO:0098552">
    <property type="term" value="C:side of membrane"/>
    <property type="evidence" value="ECO:0007669"/>
    <property type="project" value="UniProtKB-KW"/>
</dbReference>
<evidence type="ECO:0000256" key="13">
    <source>
        <dbReference type="ARBA" id="ARBA00023136"/>
    </source>
</evidence>
<comment type="similarity">
    <text evidence="4">Belongs to the polysaccharide deacetylase family.</text>
</comment>
<dbReference type="Proteomes" id="UP000053477">
    <property type="component" value="Unassembled WGS sequence"/>
</dbReference>
<dbReference type="OrthoDB" id="407355at2759"/>
<evidence type="ECO:0000256" key="4">
    <source>
        <dbReference type="ARBA" id="ARBA00010973"/>
    </source>
</evidence>
<evidence type="ECO:0000256" key="18">
    <source>
        <dbReference type="ARBA" id="ARBA00023316"/>
    </source>
</evidence>
<evidence type="ECO:0000256" key="2">
    <source>
        <dbReference type="ARBA" id="ARBA00004191"/>
    </source>
</evidence>
<evidence type="ECO:0000256" key="10">
    <source>
        <dbReference type="ARBA" id="ARBA00022729"/>
    </source>
</evidence>
<keyword evidence="11" id="KW-0378">Hydrolase</keyword>
<comment type="catalytic activity">
    <reaction evidence="21">
        <text>[(1-&gt;4)-N-acetyl-beta-D-glucosaminyl](n) + n H2O = chitosan + n acetate</text>
        <dbReference type="Rhea" id="RHEA:10464"/>
        <dbReference type="Rhea" id="RHEA-COMP:9593"/>
        <dbReference type="Rhea" id="RHEA-COMP:9597"/>
        <dbReference type="ChEBI" id="CHEBI:15377"/>
        <dbReference type="ChEBI" id="CHEBI:17029"/>
        <dbReference type="ChEBI" id="CHEBI:30089"/>
        <dbReference type="ChEBI" id="CHEBI:57704"/>
        <dbReference type="EC" id="3.5.1.41"/>
    </reaction>
    <physiologicalReaction direction="left-to-right" evidence="21">
        <dbReference type="Rhea" id="RHEA:10465"/>
    </physiologicalReaction>
</comment>
<gene>
    <name evidence="26" type="ORF">SCHPADRAFT_841576</name>
</gene>
<feature type="compositionally biased region" description="Low complexity" evidence="22">
    <location>
        <begin position="424"/>
        <end position="449"/>
    </location>
</feature>
<keyword evidence="6" id="KW-0134">Cell wall</keyword>
<evidence type="ECO:0000256" key="9">
    <source>
        <dbReference type="ARBA" id="ARBA00022723"/>
    </source>
</evidence>
<feature type="region of interest" description="Disordered" evidence="22">
    <location>
        <begin position="409"/>
        <end position="450"/>
    </location>
</feature>
<evidence type="ECO:0000259" key="25">
    <source>
        <dbReference type="PROSITE" id="PS51677"/>
    </source>
</evidence>
<comment type="subcellular location">
    <subcellularLocation>
        <location evidence="3">Cell membrane</location>
        <topology evidence="3">Lipid-anchor</topology>
        <topology evidence="3">GPI-anchor</topology>
    </subcellularLocation>
    <subcellularLocation>
        <location evidence="2">Secreted</location>
        <location evidence="2">Cell wall</location>
    </subcellularLocation>
</comment>